<evidence type="ECO:0000256" key="1">
    <source>
        <dbReference type="SAM" id="MobiDB-lite"/>
    </source>
</evidence>
<dbReference type="InterPro" id="IPR026483">
    <property type="entry name" value="Cas_Csx17"/>
</dbReference>
<dbReference type="OrthoDB" id="441343at2"/>
<dbReference type="AlphaFoldDB" id="A0A9W7KPT1"/>
<accession>A0A9W7KPT1</accession>
<dbReference type="Proteomes" id="UP000480854">
    <property type="component" value="Unassembled WGS sequence"/>
</dbReference>
<evidence type="ECO:0000313" key="3">
    <source>
        <dbReference type="Proteomes" id="UP000480854"/>
    </source>
</evidence>
<comment type="caution">
    <text evidence="2">The sequence shown here is derived from an EMBL/GenBank/DDBJ whole genome shotgun (WGS) entry which is preliminary data.</text>
</comment>
<evidence type="ECO:0000313" key="2">
    <source>
        <dbReference type="EMBL" id="KAA0677172.1"/>
    </source>
</evidence>
<dbReference type="EMBL" id="QOKW01000026">
    <property type="protein sequence ID" value="KAA0677172.1"/>
    <property type="molecule type" value="Genomic_DNA"/>
</dbReference>
<sequence length="804" mass="86243">MNRTPMNRTGLARRTSMGNGERHEHALKGCAPVPLAGYLKALGVLRLLAEQADKDVAGWWRDEAFHLRTRLSGEELLAFFLNDYRPSAVVAPWNGGSGFFTGDNRDGFTPLRDSPAVRFAGLRSAMETCERALADAGLVERPQGEAKLAFVLRLRGQLPDEALTWIDAALALSRDDLLFPPLLGTGGNDGRLDFTNNFMRRLVSSKTPRGLFDAESGAHRPEAAPMLRAALFGDATDGLTDAAIGQFAPGAAGGPNSTAGFEGAPNLNPWDFVLMIEGALLFAGALTRRNESARQSGASFPFTVKATGAGWGGIGVEDEDDARAEFWAPLWSRPATAAEIRQFLAEGRAVLNGRTARDGLEFARAAATLGTSRGIDTFQRYGFVMRAGKAYLATPLGRRGVKAVAPPTVALIADLESGHWLERVRKHLRKGEEGARARTLARRLDDALFALAEPEAGKPAVQAALIAVGAVARYLAVAPKARESVPPPPALSPRWLGQADDHSPEFQVAAALASLGHPPGAAAGDETEREPPILPMAAHFAPLDLTHPLKRDPAWYDEKRRKTGTRNGRLEVVWGDGDLTRNLIAVLNRRLIDRTGREEGVNDPLCAAMGAPLSAVLAFLDTSSFDDARCAALLAGLVWVRPGRWRLSSPGRASAGQDSAGRDLAGRDLAAMPLPYAVLKPLFTPADRLHQERTIGERRRSLLPRDHALPIPPGLVARLLRGDEVGPAVRDALLRAHASGIASPFMDSRFRDGTFANGAVDPRRLAAALLTPIDDNGLDRVIERAYPQSNADANADPETADHAA</sequence>
<protein>
    <submittedName>
        <fullName evidence="2">Type I-U CRISPR-associated protein Csx17</fullName>
    </submittedName>
</protein>
<name>A0A9W7KPT1_9PROT</name>
<dbReference type="NCBIfam" id="TIGR04113">
    <property type="entry name" value="cas_csx17"/>
    <property type="match status" value="1"/>
</dbReference>
<organism evidence="2 3">
    <name type="scientific">Roseomonas genomospecies 6</name>
    <dbReference type="NCBI Taxonomy" id="214106"/>
    <lineage>
        <taxon>Bacteria</taxon>
        <taxon>Pseudomonadati</taxon>
        <taxon>Pseudomonadota</taxon>
        <taxon>Alphaproteobacteria</taxon>
        <taxon>Acetobacterales</taxon>
        <taxon>Roseomonadaceae</taxon>
        <taxon>Roseomonas</taxon>
    </lineage>
</organism>
<gene>
    <name evidence="2" type="primary">csx17</name>
    <name evidence="2" type="ORF">DS843_24600</name>
</gene>
<reference evidence="2 3" key="1">
    <citation type="submission" date="2018-07" db="EMBL/GenBank/DDBJ databases">
        <title>Genome sequence of Azospirillum sp. ATCC 49961.</title>
        <authorList>
            <person name="Sant'Anna F.H."/>
            <person name="Baldani J.I."/>
            <person name="Zilli J.E."/>
            <person name="Reis V.M."/>
            <person name="Hartmann A."/>
            <person name="Cruz L."/>
            <person name="de Souza E.M."/>
            <person name="de Oliveira Pedrosa F."/>
            <person name="Passaglia L.M.P."/>
        </authorList>
    </citation>
    <scope>NUCLEOTIDE SEQUENCE [LARGE SCALE GENOMIC DNA]</scope>
    <source>
        <strain evidence="2 3">ATCC 49961</strain>
    </source>
</reference>
<feature type="region of interest" description="Disordered" evidence="1">
    <location>
        <begin position="1"/>
        <end position="24"/>
    </location>
</feature>
<keyword evidence="3" id="KW-1185">Reference proteome</keyword>
<proteinExistence type="predicted"/>